<dbReference type="GO" id="GO:0000271">
    <property type="term" value="P:polysaccharide biosynthetic process"/>
    <property type="evidence" value="ECO:0007669"/>
    <property type="project" value="InterPro"/>
</dbReference>
<name>A0A927PLS1_9ACTN</name>
<sequence>MVRFGVTGGLSAIVDFGSLLILRYFGLPFEVAKAISFIFGTTTAYMINRRWTFKAQHSNKRFAAVVGLYGLTFVLQVGISALIFYSLEGRWNELIVTTIAFVIAQGIATIINFIVQRVVIFRIH</sequence>
<organism evidence="8 9">
    <name type="scientific">Lolliginicoccus lacisalsi</name>
    <dbReference type="NCBI Taxonomy" id="2742202"/>
    <lineage>
        <taxon>Bacteria</taxon>
        <taxon>Bacillati</taxon>
        <taxon>Actinomycetota</taxon>
        <taxon>Actinomycetes</taxon>
        <taxon>Mycobacteriales</taxon>
        <taxon>Hoyosellaceae</taxon>
        <taxon>Lolliginicoccus</taxon>
    </lineage>
</organism>
<proteinExistence type="inferred from homology"/>
<dbReference type="Pfam" id="PF04138">
    <property type="entry name" value="GtrA_DPMS_TM"/>
    <property type="match status" value="1"/>
</dbReference>
<protein>
    <submittedName>
        <fullName evidence="8">GtrA family protein</fullName>
    </submittedName>
</protein>
<feature type="transmembrane region" description="Helical" evidence="6">
    <location>
        <begin position="62"/>
        <end position="85"/>
    </location>
</feature>
<comment type="similarity">
    <text evidence="2">Belongs to the GtrA family.</text>
</comment>
<evidence type="ECO:0000256" key="1">
    <source>
        <dbReference type="ARBA" id="ARBA00004141"/>
    </source>
</evidence>
<evidence type="ECO:0000256" key="5">
    <source>
        <dbReference type="ARBA" id="ARBA00023136"/>
    </source>
</evidence>
<keyword evidence="9" id="KW-1185">Reference proteome</keyword>
<evidence type="ECO:0000256" key="4">
    <source>
        <dbReference type="ARBA" id="ARBA00022989"/>
    </source>
</evidence>
<keyword evidence="5 6" id="KW-0472">Membrane</keyword>
<dbReference type="PANTHER" id="PTHR38459:SF6">
    <property type="entry name" value="ARABINOGALACTAN BIOSYNTHESIS RECRUITING PROTEIN RV3789"/>
    <property type="match status" value="1"/>
</dbReference>
<gene>
    <name evidence="8" type="ORF">HT102_11695</name>
</gene>
<dbReference type="InterPro" id="IPR007267">
    <property type="entry name" value="GtrA_DPMS_TM"/>
</dbReference>
<keyword evidence="4 6" id="KW-1133">Transmembrane helix</keyword>
<comment type="subcellular location">
    <subcellularLocation>
        <location evidence="1">Membrane</location>
        <topology evidence="1">Multi-pass membrane protein</topology>
    </subcellularLocation>
</comment>
<feature type="domain" description="GtrA/DPMS transmembrane" evidence="7">
    <location>
        <begin position="3"/>
        <end position="121"/>
    </location>
</feature>
<dbReference type="InterPro" id="IPR051401">
    <property type="entry name" value="GtrA_CellWall_Glycosyl"/>
</dbReference>
<reference evidence="8" key="1">
    <citation type="submission" date="2020-09" db="EMBL/GenBank/DDBJ databases">
        <title>Hoyosella lacisalsi sp. nov., a halotolerant actinobacterium isolated from soil of Lake Gudzhirganskoe.</title>
        <authorList>
            <person name="Yang Q."/>
            <person name="Guo P.Y."/>
            <person name="Liu S.W."/>
            <person name="Li F.N."/>
            <person name="Sun C.H."/>
        </authorList>
    </citation>
    <scope>NUCLEOTIDE SEQUENCE</scope>
    <source>
        <strain evidence="8">G463</strain>
    </source>
</reference>
<dbReference type="AlphaFoldDB" id="A0A927PLS1"/>
<dbReference type="PANTHER" id="PTHR38459">
    <property type="entry name" value="PROPHAGE BACTOPRENOL-LINKED GLUCOSE TRANSLOCASE HOMOLOG"/>
    <property type="match status" value="1"/>
</dbReference>
<dbReference type="GO" id="GO:0005886">
    <property type="term" value="C:plasma membrane"/>
    <property type="evidence" value="ECO:0007669"/>
    <property type="project" value="TreeGrafter"/>
</dbReference>
<comment type="caution">
    <text evidence="8">The sequence shown here is derived from an EMBL/GenBank/DDBJ whole genome shotgun (WGS) entry which is preliminary data.</text>
</comment>
<keyword evidence="3 6" id="KW-0812">Transmembrane</keyword>
<evidence type="ECO:0000313" key="9">
    <source>
        <dbReference type="Proteomes" id="UP000642993"/>
    </source>
</evidence>
<evidence type="ECO:0000256" key="3">
    <source>
        <dbReference type="ARBA" id="ARBA00022692"/>
    </source>
</evidence>
<accession>A0A927PLS1</accession>
<evidence type="ECO:0000313" key="8">
    <source>
        <dbReference type="EMBL" id="MBD8507153.1"/>
    </source>
</evidence>
<feature type="transmembrane region" description="Helical" evidence="6">
    <location>
        <begin position="20"/>
        <end position="41"/>
    </location>
</feature>
<dbReference type="Proteomes" id="UP000642993">
    <property type="component" value="Unassembled WGS sequence"/>
</dbReference>
<evidence type="ECO:0000256" key="2">
    <source>
        <dbReference type="ARBA" id="ARBA00009399"/>
    </source>
</evidence>
<dbReference type="EMBL" id="JACYWE010000007">
    <property type="protein sequence ID" value="MBD8507153.1"/>
    <property type="molecule type" value="Genomic_DNA"/>
</dbReference>
<feature type="transmembrane region" description="Helical" evidence="6">
    <location>
        <begin position="91"/>
        <end position="115"/>
    </location>
</feature>
<evidence type="ECO:0000256" key="6">
    <source>
        <dbReference type="SAM" id="Phobius"/>
    </source>
</evidence>
<evidence type="ECO:0000259" key="7">
    <source>
        <dbReference type="Pfam" id="PF04138"/>
    </source>
</evidence>